<dbReference type="InterPro" id="IPR040190">
    <property type="entry name" value="MURQ/GCKR"/>
</dbReference>
<sequence>MDNHSLTTESLNPNTTYIDQMTTIEILTCINNEDRKIADAIQQVLPNIEAAVEIIYESLKSGGRVFLVGAGTSGRLGVLEAAECPPTFGISDQLIQAVIAGGEQAIFKAVESAEDDEFRGQKDLEKRGLTHKDAVIGIAASGRTPYVIGAVKCAKQQGAKTIALTCNKESVLGQLTDRKIEVVPGPEVISGSTRMKAGTAQKIVLNMITTSVMIKLGKVYQNLMVDLKVSNQKLKERAINIIKMVTNADEKEINDALANAHYNVKTAIVMLERNMSYETALELLNVSNGFVRQAIDKKNNHISMK</sequence>
<reference evidence="14" key="1">
    <citation type="journal article" date="2014" name="Int. J. Syst. Evol. Microbiol.">
        <title>Complete genome sequence of Corynebacterium casei LMG S-19264T (=DSM 44701T), isolated from a smear-ripened cheese.</title>
        <authorList>
            <consortium name="US DOE Joint Genome Institute (JGI-PGF)"/>
            <person name="Walter F."/>
            <person name="Albersmeier A."/>
            <person name="Kalinowski J."/>
            <person name="Ruckert C."/>
        </authorList>
    </citation>
    <scope>NUCLEOTIDE SEQUENCE</scope>
    <source>
        <strain evidence="14">CGMCC 1.12777</strain>
    </source>
</reference>
<dbReference type="InterPro" id="IPR005486">
    <property type="entry name" value="Glucokinase_regulatory_CS"/>
</dbReference>
<dbReference type="PANTHER" id="PTHR10088:SF4">
    <property type="entry name" value="GLUCOKINASE REGULATORY PROTEIN"/>
    <property type="match status" value="1"/>
</dbReference>
<dbReference type="Pfam" id="PF22645">
    <property type="entry name" value="GKRP_SIS_N"/>
    <property type="match status" value="1"/>
</dbReference>
<keyword evidence="15" id="KW-1185">Reference proteome</keyword>
<comment type="pathway">
    <text evidence="12">Amino-sugar metabolism; N-acetylmuramate degradation.</text>
</comment>
<dbReference type="NCBIfam" id="TIGR00274">
    <property type="entry name" value="N-acetylmuramic acid 6-phosphate etherase"/>
    <property type="match status" value="1"/>
</dbReference>
<accession>A0A8J2ZTZ9</accession>
<dbReference type="Gene3D" id="1.10.8.1080">
    <property type="match status" value="1"/>
</dbReference>
<comment type="catalytic activity">
    <reaction evidence="4 12">
        <text>N-acetyl-D-muramate 6-phosphate + H2O = N-acetyl-D-glucosamine 6-phosphate + (R)-lactate</text>
        <dbReference type="Rhea" id="RHEA:26410"/>
        <dbReference type="ChEBI" id="CHEBI:15377"/>
        <dbReference type="ChEBI" id="CHEBI:16004"/>
        <dbReference type="ChEBI" id="CHEBI:57513"/>
        <dbReference type="ChEBI" id="CHEBI:58722"/>
        <dbReference type="EC" id="4.2.1.126"/>
    </reaction>
</comment>
<evidence type="ECO:0000256" key="7">
    <source>
        <dbReference type="ARBA" id="ARBA00061234"/>
    </source>
</evidence>
<evidence type="ECO:0000256" key="8">
    <source>
        <dbReference type="ARBA" id="ARBA00067056"/>
    </source>
</evidence>
<name>A0A8J2ZTZ9_9BACL</name>
<dbReference type="NCBIfam" id="NF009222">
    <property type="entry name" value="PRK12570.1"/>
    <property type="match status" value="1"/>
</dbReference>
<comment type="function">
    <text evidence="12">Specifically catalyzes the cleavage of the D-lactyl ether substituent of MurNAc 6-phosphate, producing GlcNAc 6-phosphate and D-lactate.</text>
</comment>
<dbReference type="GO" id="GO:0016803">
    <property type="term" value="F:ether hydrolase activity"/>
    <property type="evidence" value="ECO:0007669"/>
    <property type="project" value="TreeGrafter"/>
</dbReference>
<evidence type="ECO:0000259" key="13">
    <source>
        <dbReference type="PROSITE" id="PS51464"/>
    </source>
</evidence>
<evidence type="ECO:0000313" key="15">
    <source>
        <dbReference type="Proteomes" id="UP000656813"/>
    </source>
</evidence>
<organism evidence="14 15">
    <name type="scientific">Pullulanibacillus pueri</name>
    <dbReference type="NCBI Taxonomy" id="1437324"/>
    <lineage>
        <taxon>Bacteria</taxon>
        <taxon>Bacillati</taxon>
        <taxon>Bacillota</taxon>
        <taxon>Bacilli</taxon>
        <taxon>Bacillales</taxon>
        <taxon>Sporolactobacillaceae</taxon>
        <taxon>Pullulanibacillus</taxon>
    </lineage>
</organism>
<dbReference type="UniPathway" id="UPA00342"/>
<dbReference type="FunFam" id="1.10.8.1080:FF:000001">
    <property type="entry name" value="N-acetylmuramic acid 6-phosphate etherase"/>
    <property type="match status" value="1"/>
</dbReference>
<dbReference type="SUPFAM" id="SSF53697">
    <property type="entry name" value="SIS domain"/>
    <property type="match status" value="1"/>
</dbReference>
<protein>
    <recommendedName>
        <fullName evidence="9 12">N-acetylmuramic acid 6-phosphate etherase</fullName>
        <shortName evidence="12">MurNAc-6-P etherase</shortName>
        <ecNumber evidence="8 12">4.2.1.126</ecNumber>
    </recommendedName>
    <alternativeName>
        <fullName evidence="11 12">N-acetylmuramic acid 6-phosphate hydrolase</fullName>
    </alternativeName>
    <alternativeName>
        <fullName evidence="10 12">N-acetylmuramic acid 6-phosphate lyase</fullName>
    </alternativeName>
</protein>
<evidence type="ECO:0000256" key="6">
    <source>
        <dbReference type="ARBA" id="ARBA00060672"/>
    </source>
</evidence>
<dbReference type="AlphaFoldDB" id="A0A8J2ZTZ9"/>
<dbReference type="FunFam" id="3.40.50.10490:FF:000014">
    <property type="entry name" value="N-acetylmuramic acid 6-phosphate etherase"/>
    <property type="match status" value="1"/>
</dbReference>
<evidence type="ECO:0000256" key="11">
    <source>
        <dbReference type="ARBA" id="ARBA00084049"/>
    </source>
</evidence>
<dbReference type="PROSITE" id="PS01272">
    <property type="entry name" value="GCKR"/>
    <property type="match status" value="1"/>
</dbReference>
<comment type="subunit">
    <text evidence="1 12">Homodimer.</text>
</comment>
<dbReference type="Pfam" id="PF20741">
    <property type="entry name" value="GKRP-like_C"/>
    <property type="match status" value="1"/>
</dbReference>
<dbReference type="HAMAP" id="MF_00068">
    <property type="entry name" value="MurQ"/>
    <property type="match status" value="1"/>
</dbReference>
<dbReference type="Proteomes" id="UP000656813">
    <property type="component" value="Unassembled WGS sequence"/>
</dbReference>
<keyword evidence="3 12" id="KW-0119">Carbohydrate metabolism</keyword>
<dbReference type="InterPro" id="IPR001347">
    <property type="entry name" value="SIS_dom"/>
</dbReference>
<comment type="caution">
    <text evidence="14">The sequence shown here is derived from an EMBL/GenBank/DDBJ whole genome shotgun (WGS) entry which is preliminary data.</text>
</comment>
<dbReference type="RefSeq" id="WP_188495975.1">
    <property type="nucleotide sequence ID" value="NZ_BMFV01000003.1"/>
</dbReference>
<dbReference type="EMBL" id="BMFV01000003">
    <property type="protein sequence ID" value="GGH76336.1"/>
    <property type="molecule type" value="Genomic_DNA"/>
</dbReference>
<dbReference type="GO" id="GO:0046348">
    <property type="term" value="P:amino sugar catabolic process"/>
    <property type="evidence" value="ECO:0007669"/>
    <property type="project" value="InterPro"/>
</dbReference>
<comment type="pathway">
    <text evidence="5">Amino-sugar metabolism; 1,6-anhydro-N-acetylmuramate degradation.</text>
</comment>
<dbReference type="CDD" id="cd05007">
    <property type="entry name" value="SIS_Etherase"/>
    <property type="match status" value="1"/>
</dbReference>
<evidence type="ECO:0000256" key="5">
    <source>
        <dbReference type="ARBA" id="ARBA00060595"/>
    </source>
</evidence>
<evidence type="ECO:0000313" key="14">
    <source>
        <dbReference type="EMBL" id="GGH76336.1"/>
    </source>
</evidence>
<dbReference type="GO" id="GO:0097367">
    <property type="term" value="F:carbohydrate derivative binding"/>
    <property type="evidence" value="ECO:0007669"/>
    <property type="project" value="InterPro"/>
</dbReference>
<dbReference type="PROSITE" id="PS51464">
    <property type="entry name" value="SIS"/>
    <property type="match status" value="1"/>
</dbReference>
<dbReference type="Gene3D" id="3.40.50.10490">
    <property type="entry name" value="Glucose-6-phosphate isomerase like protein, domain 1"/>
    <property type="match status" value="1"/>
</dbReference>
<proteinExistence type="inferred from homology"/>
<dbReference type="PANTHER" id="PTHR10088">
    <property type="entry name" value="GLUCOKINASE REGULATORY PROTEIN"/>
    <property type="match status" value="1"/>
</dbReference>
<evidence type="ECO:0000256" key="10">
    <source>
        <dbReference type="ARBA" id="ARBA00077905"/>
    </source>
</evidence>
<reference evidence="14" key="2">
    <citation type="submission" date="2020-09" db="EMBL/GenBank/DDBJ databases">
        <authorList>
            <person name="Sun Q."/>
            <person name="Zhou Y."/>
        </authorList>
    </citation>
    <scope>NUCLEOTIDE SEQUENCE</scope>
    <source>
        <strain evidence="14">CGMCC 1.12777</strain>
    </source>
</reference>
<dbReference type="GO" id="GO:0016835">
    <property type="term" value="F:carbon-oxygen lyase activity"/>
    <property type="evidence" value="ECO:0007669"/>
    <property type="project" value="UniProtKB-UniRule"/>
</dbReference>
<keyword evidence="2 12" id="KW-0456">Lyase</keyword>
<comment type="similarity">
    <text evidence="7 12">Belongs to the GCKR-like family. MurNAc-6-P etherase subfamily.</text>
</comment>
<evidence type="ECO:0000256" key="9">
    <source>
        <dbReference type="ARBA" id="ARBA00070061"/>
    </source>
</evidence>
<feature type="domain" description="SIS" evidence="13">
    <location>
        <begin position="55"/>
        <end position="218"/>
    </location>
</feature>
<feature type="active site" evidence="12">
    <location>
        <position position="114"/>
    </location>
</feature>
<dbReference type="InterPro" id="IPR005488">
    <property type="entry name" value="Etherase_MurQ"/>
</dbReference>
<dbReference type="GO" id="GO:0097173">
    <property type="term" value="P:N-acetylmuramic acid catabolic process"/>
    <property type="evidence" value="ECO:0007669"/>
    <property type="project" value="UniProtKB-UniPathway"/>
</dbReference>
<comment type="miscellaneous">
    <text evidence="12">A lyase-type mechanism (elimination/hydration) is suggested for the cleavage of the lactyl ether bond of MurNAc 6-phosphate, with the formation of an alpha,beta-unsaturated aldehyde intermediate with (E)-stereochemistry, followed by the syn addition of water to give product.</text>
</comment>
<feature type="active site" description="Proton donor" evidence="12">
    <location>
        <position position="83"/>
    </location>
</feature>
<gene>
    <name evidence="12 14" type="primary">murQ</name>
    <name evidence="14" type="ORF">GCM10007096_06610</name>
</gene>
<dbReference type="InterPro" id="IPR046348">
    <property type="entry name" value="SIS_dom_sf"/>
</dbReference>
<evidence type="ECO:0000256" key="1">
    <source>
        <dbReference type="ARBA" id="ARBA00011738"/>
    </source>
</evidence>
<evidence type="ECO:0000256" key="2">
    <source>
        <dbReference type="ARBA" id="ARBA00023239"/>
    </source>
</evidence>
<dbReference type="GO" id="GO:0009254">
    <property type="term" value="P:peptidoglycan turnover"/>
    <property type="evidence" value="ECO:0007669"/>
    <property type="project" value="TreeGrafter"/>
</dbReference>
<dbReference type="EC" id="4.2.1.126" evidence="8 12"/>
<evidence type="ECO:0000256" key="4">
    <source>
        <dbReference type="ARBA" id="ARBA00051747"/>
    </source>
</evidence>
<evidence type="ECO:0000256" key="3">
    <source>
        <dbReference type="ARBA" id="ARBA00023277"/>
    </source>
</evidence>
<dbReference type="NCBIfam" id="NF003915">
    <property type="entry name" value="PRK05441.1"/>
    <property type="match status" value="1"/>
</dbReference>
<comment type="pathway">
    <text evidence="6">Cell wall biogenesis.</text>
</comment>
<evidence type="ECO:0000256" key="12">
    <source>
        <dbReference type="HAMAP-Rule" id="MF_00068"/>
    </source>
</evidence>